<dbReference type="EMBL" id="JACXVP010000002">
    <property type="protein sequence ID" value="KAG5619707.1"/>
    <property type="molecule type" value="Genomic_DNA"/>
</dbReference>
<feature type="region of interest" description="Disordered" evidence="1">
    <location>
        <begin position="1"/>
        <end position="30"/>
    </location>
</feature>
<sequence>MANEENSAHEHNLSKKQVSTHQIAKSQSTKNIDEEAQSLYFSFGNHGTPMLVTPAHLQSELQVILEHNRTAKDISHNDHKRNGEEVQDQLRAKKCNQVSNQVQIEKSNQNNLHNVTNQHGVRAQSQQQNSRTTMEPQHNFPKVSNNFARYDPNSQKGRNNVNQAASIIAQVNQNQQNHQQHMHNQNNAKKDLAPEPTPCTIVKSFAARLSHNQAKNAILLRSLLLL</sequence>
<gene>
    <name evidence="2" type="ORF">H5410_004925</name>
</gene>
<comment type="caution">
    <text evidence="2">The sequence shown here is derived from an EMBL/GenBank/DDBJ whole genome shotgun (WGS) entry which is preliminary data.</text>
</comment>
<feature type="region of interest" description="Disordered" evidence="1">
    <location>
        <begin position="119"/>
        <end position="143"/>
    </location>
</feature>
<protein>
    <submittedName>
        <fullName evidence="2">Uncharacterized protein</fullName>
    </submittedName>
</protein>
<dbReference type="AlphaFoldDB" id="A0A9J6A5Y8"/>
<organism evidence="2 3">
    <name type="scientific">Solanum commersonii</name>
    <name type="common">Commerson's wild potato</name>
    <name type="synonym">Commerson's nightshade</name>
    <dbReference type="NCBI Taxonomy" id="4109"/>
    <lineage>
        <taxon>Eukaryota</taxon>
        <taxon>Viridiplantae</taxon>
        <taxon>Streptophyta</taxon>
        <taxon>Embryophyta</taxon>
        <taxon>Tracheophyta</taxon>
        <taxon>Spermatophyta</taxon>
        <taxon>Magnoliopsida</taxon>
        <taxon>eudicotyledons</taxon>
        <taxon>Gunneridae</taxon>
        <taxon>Pentapetalae</taxon>
        <taxon>asterids</taxon>
        <taxon>lamiids</taxon>
        <taxon>Solanales</taxon>
        <taxon>Solanaceae</taxon>
        <taxon>Solanoideae</taxon>
        <taxon>Solaneae</taxon>
        <taxon>Solanum</taxon>
    </lineage>
</organism>
<evidence type="ECO:0000256" key="1">
    <source>
        <dbReference type="SAM" id="MobiDB-lite"/>
    </source>
</evidence>
<evidence type="ECO:0000313" key="3">
    <source>
        <dbReference type="Proteomes" id="UP000824120"/>
    </source>
</evidence>
<keyword evidence="3" id="KW-1185">Reference proteome</keyword>
<reference evidence="2 3" key="1">
    <citation type="submission" date="2020-09" db="EMBL/GenBank/DDBJ databases">
        <title>De no assembly of potato wild relative species, Solanum commersonii.</title>
        <authorList>
            <person name="Cho K."/>
        </authorList>
    </citation>
    <scope>NUCLEOTIDE SEQUENCE [LARGE SCALE GENOMIC DNA]</scope>
    <source>
        <strain evidence="2">LZ3.2</strain>
        <tissue evidence="2">Leaf</tissue>
    </source>
</reference>
<evidence type="ECO:0000313" key="2">
    <source>
        <dbReference type="EMBL" id="KAG5619707.1"/>
    </source>
</evidence>
<proteinExistence type="predicted"/>
<feature type="compositionally biased region" description="Polar residues" evidence="1">
    <location>
        <begin position="15"/>
        <end position="30"/>
    </location>
</feature>
<dbReference type="Proteomes" id="UP000824120">
    <property type="component" value="Chromosome 2"/>
</dbReference>
<name>A0A9J6A5Y8_SOLCO</name>
<feature type="compositionally biased region" description="Basic and acidic residues" evidence="1">
    <location>
        <begin position="1"/>
        <end position="13"/>
    </location>
</feature>
<accession>A0A9J6A5Y8</accession>